<dbReference type="EMBL" id="KX098389">
    <property type="protein sequence ID" value="ANJ65200.1"/>
    <property type="molecule type" value="Genomic_DNA"/>
</dbReference>
<evidence type="ECO:0000313" key="6">
    <source>
        <dbReference type="Proteomes" id="UP000202061"/>
    </source>
</evidence>
<reference evidence="5" key="1">
    <citation type="submission" date="2017-06" db="EMBL/GenBank/DDBJ databases">
        <authorList>
            <person name="Berg J.A."/>
            <person name="Peck M.D."/>
            <person name="Grossarth S.E."/>
            <person name="Jarvis T.M."/>
            <person name="Merrill B.D."/>
            <person name="Breakwell D.P."/>
            <person name="Burnett S.H."/>
            <person name="Grose J.H."/>
        </authorList>
    </citation>
    <scope>NUCLEOTIDE SEQUENCE [LARGE SCALE GENOMIC DNA]</scope>
</reference>
<feature type="domain" description="Virion DNA-directed RNA polymerase" evidence="2">
    <location>
        <begin position="1938"/>
        <end position="2085"/>
    </location>
</feature>
<proteinExistence type="predicted"/>
<dbReference type="InterPro" id="IPR053805">
    <property type="entry name" value="N4_RNAP_helical"/>
</dbReference>
<dbReference type="Gene3D" id="3.30.750.220">
    <property type="match status" value="1"/>
</dbReference>
<dbReference type="InterPro" id="IPR049432">
    <property type="entry name" value="vRNAP_dom"/>
</dbReference>
<feature type="region of interest" description="Disordered" evidence="1">
    <location>
        <begin position="910"/>
        <end position="933"/>
    </location>
</feature>
<dbReference type="Gene3D" id="6.10.140.1360">
    <property type="match status" value="1"/>
</dbReference>
<dbReference type="GeneID" id="29065842"/>
<dbReference type="InterPro" id="IPR054062">
    <property type="entry name" value="vRNAP_dom2"/>
</dbReference>
<dbReference type="RefSeq" id="YP_009286200.1">
    <property type="nucleotide sequence ID" value="NC_031062.2"/>
</dbReference>
<accession>A0A191ZCS9</accession>
<organism evidence="5 6">
    <name type="scientific">Erwinia phage vB_EamP_Frozen</name>
    <dbReference type="NCBI Taxonomy" id="1852641"/>
    <lineage>
        <taxon>Viruses</taxon>
        <taxon>Duplodnaviria</taxon>
        <taxon>Heunggongvirae</taxon>
        <taxon>Uroviricota</taxon>
        <taxon>Caudoviricetes</taxon>
        <taxon>Schitoviridae</taxon>
        <taxon>Erskinevirinae</taxon>
        <taxon>Johnsonvirus</taxon>
        <taxon>Johnsonvirus frozen</taxon>
    </lineage>
</organism>
<feature type="region of interest" description="Disordered" evidence="1">
    <location>
        <begin position="504"/>
        <end position="525"/>
    </location>
</feature>
<name>A0A191ZCS9_9CAUD</name>
<dbReference type="Gene3D" id="1.20.140.110">
    <property type="match status" value="2"/>
</dbReference>
<feature type="region of interest" description="Disordered" evidence="1">
    <location>
        <begin position="974"/>
        <end position="1011"/>
    </location>
</feature>
<dbReference type="Gene3D" id="6.10.140.1370">
    <property type="match status" value="1"/>
</dbReference>
<dbReference type="Pfam" id="PF21894">
    <property type="entry name" value="N4_RNAP_helical"/>
    <property type="match status" value="1"/>
</dbReference>
<feature type="domain" description="Virion DNA-directed RNA polymerase" evidence="3">
    <location>
        <begin position="1349"/>
        <end position="1471"/>
    </location>
</feature>
<evidence type="ECO:0000259" key="2">
    <source>
        <dbReference type="Pfam" id="PF21769"/>
    </source>
</evidence>
<keyword evidence="6" id="KW-1185">Reference proteome</keyword>
<feature type="compositionally biased region" description="Polar residues" evidence="1">
    <location>
        <begin position="913"/>
        <end position="933"/>
    </location>
</feature>
<evidence type="ECO:0000259" key="3">
    <source>
        <dbReference type="Pfam" id="PF21867"/>
    </source>
</evidence>
<dbReference type="Pfam" id="PF21867">
    <property type="entry name" value="vRNAP_dom_2"/>
    <property type="match status" value="1"/>
</dbReference>
<dbReference type="KEGG" id="vg:29065842"/>
<dbReference type="Pfam" id="PF21769">
    <property type="entry name" value="vRNAP_dom"/>
    <property type="match status" value="1"/>
</dbReference>
<feature type="domain" description="Bacteriophage N4 RNA polymerase helical" evidence="4">
    <location>
        <begin position="1651"/>
        <end position="1860"/>
    </location>
</feature>
<evidence type="ECO:0000256" key="1">
    <source>
        <dbReference type="SAM" id="MobiDB-lite"/>
    </source>
</evidence>
<evidence type="ECO:0000259" key="4">
    <source>
        <dbReference type="Pfam" id="PF21894"/>
    </source>
</evidence>
<evidence type="ECO:0000313" key="5">
    <source>
        <dbReference type="EMBL" id="ANJ65200.1"/>
    </source>
</evidence>
<sequence>MASPIDLLNQYAGNGNVSQPASPESFIPNIAPDSSTGVPAQTMNAVAGVSSQKQDDVANAAVGKVAAFGQPDYYSAQVGKQTGAGAASATGLEADIRNLDPLSLMLKYGTTDANKIIAGQALAETQTRNDAVNPRSTGEMLGDSALGVGQGLANGLGGIAAFGLGMVDDKAGQWASSQIQSLNDAITGSESDSLNARRRLNQTENTLDYRDNTAQYQKDIGNDGNFMAGLKRIGRDAIDAVSNATDSGQIVADGISQGVGSILAAGPLGKAIKAGSEAIPALSRLATAERSTAAGIGLMEGGGAYQQNSAEVSGMSFADLTKNSPDFVQMTKPVSQGGQGMSQEDARTSLAHSAGLQAALIQGPAAALTGRIASGFEANPFAVSSLRQLGQNTLKEGVEETLQSATGQTAQNIGLQNTVDPNLDLTKGVGEQAGLGGLYGMGAAGALQAAGKTGSVLSTGSMAAINAAKASKTLIQRRQDAVTQANEQASPVADSVIAQAAAEAQQNAPQAAQEATSAVSESALPDDQKAATNDYINALADTFNFNAEEEAPQMPEAAGRAVQGATNRVQALQQMATFMTDPKNSQQDRMNVMQVLNAYLGQLAAFIQTSPEALDDLPADHPAVQFANGVGDVIANVTNTPSVRRAGKVMDNLVNTAESSGLVQPVTDENIATPEGQQNAQNHIAIAEYAPEKANVDAVDQILKHAQTGQIQLNDTQRAALQTAAALLNSAKAYDAEAAAQGMQPQDVVSAQIKTDETRSAEGTKSALQHAKGIRSAYMAGNLELARNLLVDLQQFAQHMQNKVGALNTHLVTADPNTNSTVNYDALMPDRTWATSSKGLFVNPQNARSVALAKQVGLEAQFVTNMANSLGTAFPELGVRHLENTPLNPLLVQGTPSEIAKAFRDGTRKVDKSVNQSNDSEVVNTSPTPLSDDQISAMSDAELNEQMNDAHDRLRTDGYDAVTNDNFSRMSDEMTNREEAVVTEQDKAENTETTKTAPKEEVTKPEPVKEAVTEPTTVAEVYPSLVQPVAGNKFHEAFKLPKTEKSRISKVSNGFALVSNMIKGNAVAGYDMPRATTQAYGTFLNGARAIAAQMQNQLDTWANKKGKSDLTAGQAFLSGKTKANTYLAGKLLNLTEASADGKISYNPALLQNAILAAMQWTLIANNYTTATDVEGAAKFFGIDESAVTDDMVDLLNSGLSQVEAVSSLAQKIQQYWGVSENNDAPLGYTKGIPLAMAGEIIEAMTDPSVGIFQIQKGRYDIGMGRLLDDGEKSSGAGVKEINRIVAGNPTAQSKFPVELLASDSPVHAAPDAIERSVMVDPEETFHFGGNTLPVTGTQLNNASVQLTAQQKATVKNAQDQPFYFHMPMVNFLTQLGRDNVVDVYGEGDLSSREELLNKNYLETLKGRNLSITAAYDQLQNIVGAATLHSNQNGIPLDQVEHRYAYAMTRVNRLQMLGKQNPQSSKLMREAILPTWSTLDMNQKENRDAFMVAAAQMMDIKIHNQDRDSSVAQVQELFNNQFADSVQAMRDFHESGTLSDDITATLLSDNGGRKLSAMKMQALLEYARLDQATPEERAAFKTPMYVEADGMTNGVINAIALMTTGPFTQNEMDNLGRGGVVIGGDATTTANELRSRGDQVSRDMYQATTDVLSQNISSLRKSLTGDLLKQSSSLQWLMGEFNDDINTDKSGNITDMKRGIAKNPLTITLYGSGSAGIAGKMTKAIADSIYQRMSLAAEAMDQDPSLTLADAMFPGDPAKMAFFQRALSNLTERVAVQKGNKPMTLNERVTQPNPMKSIQEFTLGRDELKNIRDNMETLFVAPMNNAIRTVVGDSVLQSATLVRMATQAQSIVLQDAYMKAVQARLDEKGNVGTEFLSQNDLNEIQKGLVKLAPFIQTGTQNFYVAGSQSSEVANTDFSRTFSDKLRMPATVDAPSDSGVSGIPFINIGMGDGQMVQNTATSPKAPKNNLYVFDGMNMALDRLSQDSTTVNQGVFDSWMNNPIRVVKDSFDQMMKHVADNMPEASRVAFVRSISPEFISEEDAASISDAGIMNMLQELQATLDYSADIIDARHSVLDNHNISVDQMAAVGSPYVVGDKTAVPTTNAEKLDALNKNLAVRLENKRAPVKRTFKPATVEQAKQVETVAAKTPSGAKLMTRYALTNLFRTGTDTQKKMFNFLMRNVGPQNFKVVTGTPEQLIQWNKDNGSELKSEYFNDPSVNGFYSPLDGVIYLVNASPEVVLHEMIHSATMDNLFAHYSGQDMGPLSGVIDEAVERLEESMNQFMQMDKSDMTRDQQRAYNDAYNSISEYIMQDTAKAKTYALNEFMAWTLANQNLETVTRNTPASFLVRIAKDAVRWIKQLAFGRKRFPEQPGEDLFSNVSFNTAVFVRSMPTTLSTHQDTVLMHNSQYGNNPRLQEVIEGFDKTVAQYLNDAPDVLTRAKRDNELNNALMSVVRLQGSVNAHGFPMSMQEGTAYSAMVGALMTQAKIDPASMSRAQELYAHVTKTLKVEDLMNPDAADQDVERYYAQEKYNVLMGNYLTETDTAGRSSLLPSFLALATVNDGLREVLAKLPLPKLDLNGDKTLDAVLENTGTRLINKLSNTMAGERGDSVQAAVDSLTGHILDIAQNRETFFDQYASKAGGFIDRANDYIVQAMDDLSSGLIDKAEKVKNKSNNKYVKALASSAKLIGAIATEKNGAHVADGVMTALNRSRGLQPWFDLVNDMVGRTESNAGVYDMIKAVHALVQQDRQQFRQHLPTVIADKFSRDLTEAEWTLLHKSLGKADLASLGQSLSNDEIHTLISKPSEFKRAVKHLETQLKNADPDNFDLYQAKMQQLAGYMMNGEHGQNLLRNAEAISRLLGEKPAKGFKLKDKQFVAMVDQLTSLYALDMLNLKERYDLSTLVDNEAEGIDFAMAYLKGQQVEEKRKADKSSAAKFNQYKGYIPSENQQGVSLIVASDAEYDRLSKMSYVRVGDYKGSSAEGNRGKHGYYYAPVSGRAVFNQGIMQNIRQTVNGVDVNSGNTVHTMVAGRITDPTEIRNITKRMARGETGEHLLPVYNNKGTVIAYERSLAPQQTARLNKETNLAKMIGVWRGRQVEEIRAGAVNTALVDSLHRMYEKDMVNDPSNKAAYINIMDPRELAKDKVLSDAVSLFTPEVQEHIEDTFGKEFYVRRDMLADAFGYRDASIGDAWTGNSRWNKSALDTAKNVALAMFGNKAYQYATNAERFTQNLVHDARTMIIVKSIIVPVSNALGNVYQLISRGVPIADIARGLPRKLAEIDKYTKSRVRQIEAEAELRAANGDVVKTRKLKAEIQTILDSHSRMSIWPLIQAGEFSAINDASLAGEETALTSGKLYSYLEEKVDKLPKEVRDMGRYALITQDTALFKGLEKAMDYGDFISKAILFDHLTKRQQKTTEYALSRITEEYVNYDRLPGRFRGYMEKTGLLWFYNFKIRSAKVAMSMLRNNPVHALVGAMTPHPTLFGTIGSPITDNMFTVLGDGRMSYSLGIGQALQSPMLNPWVNILAH</sequence>
<gene>
    <name evidence="5" type="ORF">FROZEN_79</name>
</gene>
<feature type="compositionally biased region" description="Low complexity" evidence="1">
    <location>
        <begin position="504"/>
        <end position="515"/>
    </location>
</feature>
<dbReference type="Proteomes" id="UP000202061">
    <property type="component" value="Segment"/>
</dbReference>
<protein>
    <submittedName>
        <fullName evidence="5">Virion RNA polymerase</fullName>
    </submittedName>
</protein>